<name>A0A545VMF7_9HYPO</name>
<dbReference type="Proteomes" id="UP000315783">
    <property type="component" value="Unassembled WGS sequence"/>
</dbReference>
<protein>
    <recommendedName>
        <fullName evidence="3">N-acetyltransferase domain-containing protein</fullName>
    </recommendedName>
</protein>
<proteinExistence type="predicted"/>
<comment type="caution">
    <text evidence="1">The sequence shown here is derived from an EMBL/GenBank/DDBJ whole genome shotgun (WGS) entry which is preliminary data.</text>
</comment>
<organism evidence="1 2">
    <name type="scientific">Cordyceps javanica</name>
    <dbReference type="NCBI Taxonomy" id="43265"/>
    <lineage>
        <taxon>Eukaryota</taxon>
        <taxon>Fungi</taxon>
        <taxon>Dikarya</taxon>
        <taxon>Ascomycota</taxon>
        <taxon>Pezizomycotina</taxon>
        <taxon>Sordariomycetes</taxon>
        <taxon>Hypocreomycetidae</taxon>
        <taxon>Hypocreales</taxon>
        <taxon>Cordycipitaceae</taxon>
        <taxon>Cordyceps</taxon>
    </lineage>
</organism>
<dbReference type="InterPro" id="IPR016181">
    <property type="entry name" value="Acyl_CoA_acyltransferase"/>
</dbReference>
<dbReference type="OrthoDB" id="4868046at2759"/>
<evidence type="ECO:0008006" key="3">
    <source>
        <dbReference type="Google" id="ProtNLM"/>
    </source>
</evidence>
<sequence length="247" mass="27117">MSNAERLRTALPANHVEKTFLSWAYLRGYRIEIDFDCLTIVRSDSEDLRETVAFEPKSTLLETLIRALEEPTLRMMTVITTVDGDDKYAAIAKERGVKFVGDGGKIMAAKLSPRPEEATPEDKLASIDPAFVAQVDEQNGCCAVRIMAGKKLASTGKSAVSDGIATFDGMFTDMEYQRRGLATCVLAFLVRWAVANGARVGMLNASPHGQMLYSGLGWTSVYNVVSMGGEPAIGFMERMRQKYAPKK</sequence>
<dbReference type="SUPFAM" id="SSF55729">
    <property type="entry name" value="Acyl-CoA N-acyltransferases (Nat)"/>
    <property type="match status" value="1"/>
</dbReference>
<dbReference type="Gene3D" id="3.40.630.30">
    <property type="match status" value="1"/>
</dbReference>
<dbReference type="AlphaFoldDB" id="A0A545VMF7"/>
<gene>
    <name evidence="1" type="ORF">IF1G_10164</name>
</gene>
<evidence type="ECO:0000313" key="1">
    <source>
        <dbReference type="EMBL" id="TQV91283.1"/>
    </source>
</evidence>
<reference evidence="1 2" key="1">
    <citation type="journal article" date="2019" name="Appl. Microbiol. Biotechnol.">
        <title>Genome sequence of Isaria javanica and comparative genome analysis insights into family S53 peptidase evolution in fungal entomopathogens.</title>
        <authorList>
            <person name="Lin R."/>
            <person name="Zhang X."/>
            <person name="Xin B."/>
            <person name="Zou M."/>
            <person name="Gao Y."/>
            <person name="Qin F."/>
            <person name="Hu Q."/>
            <person name="Xie B."/>
            <person name="Cheng X."/>
        </authorList>
    </citation>
    <scope>NUCLEOTIDE SEQUENCE [LARGE SCALE GENOMIC DNA]</scope>
    <source>
        <strain evidence="1 2">IJ1G</strain>
    </source>
</reference>
<accession>A0A545VMF7</accession>
<evidence type="ECO:0000313" key="2">
    <source>
        <dbReference type="Proteomes" id="UP000315783"/>
    </source>
</evidence>
<keyword evidence="2" id="KW-1185">Reference proteome</keyword>
<dbReference type="EMBL" id="SPUK01000020">
    <property type="protein sequence ID" value="TQV91283.1"/>
    <property type="molecule type" value="Genomic_DNA"/>
</dbReference>